<evidence type="ECO:0000256" key="1">
    <source>
        <dbReference type="ARBA" id="ARBA00005560"/>
    </source>
</evidence>
<sequence>MDKPQVQNVVSTVTLLKEILDLEVISKNIKNSNYNPKKFSALIIKNFEPIRATALLFSNGRLVCVGTKSSSMAKEATIIFVQQIANALKETTIAIDKFKIQNVVASFKFPKTLNLPALYDTMRIVPFELFEKHISFNQEIFPGMCLRIRDSRIVVLLFNSGKCIITGARNEECILKVYPQIIETISIFMKN</sequence>
<dbReference type="Proteomes" id="UP000580250">
    <property type="component" value="Unassembled WGS sequence"/>
</dbReference>
<evidence type="ECO:0000313" key="4">
    <source>
        <dbReference type="EMBL" id="CAD2207663.1"/>
    </source>
</evidence>
<keyword evidence="3" id="KW-0804">Transcription</keyword>
<dbReference type="InterPro" id="IPR012295">
    <property type="entry name" value="TBP_dom_sf"/>
</dbReference>
<dbReference type="OrthoDB" id="2127950at2759"/>
<dbReference type="Gene3D" id="3.30.310.10">
    <property type="entry name" value="TATA-Binding Protein"/>
    <property type="match status" value="2"/>
</dbReference>
<dbReference type="Pfam" id="PF00352">
    <property type="entry name" value="TBP"/>
    <property type="match status" value="2"/>
</dbReference>
<comment type="caution">
    <text evidence="4">The sequence shown here is derived from an EMBL/GenBank/DDBJ whole genome shotgun (WGS) entry which is preliminary data.</text>
</comment>
<gene>
    <name evidence="4" type="ORF">MENT_LOCUS61626</name>
</gene>
<dbReference type="GO" id="GO:0006352">
    <property type="term" value="P:DNA-templated transcription initiation"/>
    <property type="evidence" value="ECO:0007669"/>
    <property type="project" value="InterPro"/>
</dbReference>
<organism evidence="4 5">
    <name type="scientific">Meloidogyne enterolobii</name>
    <name type="common">Root-knot nematode worm</name>
    <name type="synonym">Meloidogyne mayaguensis</name>
    <dbReference type="NCBI Taxonomy" id="390850"/>
    <lineage>
        <taxon>Eukaryota</taxon>
        <taxon>Metazoa</taxon>
        <taxon>Ecdysozoa</taxon>
        <taxon>Nematoda</taxon>
        <taxon>Chromadorea</taxon>
        <taxon>Rhabditida</taxon>
        <taxon>Tylenchina</taxon>
        <taxon>Tylenchomorpha</taxon>
        <taxon>Tylenchoidea</taxon>
        <taxon>Meloidogynidae</taxon>
        <taxon>Meloidogyninae</taxon>
        <taxon>Meloidogyne</taxon>
    </lineage>
</organism>
<evidence type="ECO:0000256" key="3">
    <source>
        <dbReference type="ARBA" id="ARBA00023163"/>
    </source>
</evidence>
<dbReference type="SUPFAM" id="SSF55945">
    <property type="entry name" value="TATA-box binding protein-like"/>
    <property type="match status" value="2"/>
</dbReference>
<dbReference type="EMBL" id="CAJEWN010003452">
    <property type="protein sequence ID" value="CAD2207663.1"/>
    <property type="molecule type" value="Genomic_DNA"/>
</dbReference>
<dbReference type="PRINTS" id="PR00686">
    <property type="entry name" value="TIFACTORIID"/>
</dbReference>
<comment type="similarity">
    <text evidence="1">Belongs to the TBP family.</text>
</comment>
<dbReference type="InterPro" id="IPR000814">
    <property type="entry name" value="TBP"/>
</dbReference>
<accession>A0A6V7Y7J5</accession>
<dbReference type="AlphaFoldDB" id="A0A6V7Y7J5"/>
<keyword evidence="2" id="KW-0238">DNA-binding</keyword>
<proteinExistence type="inferred from homology"/>
<protein>
    <submittedName>
        <fullName evidence="4">Uncharacterized protein</fullName>
    </submittedName>
</protein>
<evidence type="ECO:0000313" key="5">
    <source>
        <dbReference type="Proteomes" id="UP000580250"/>
    </source>
</evidence>
<name>A0A6V7Y7J5_MELEN</name>
<evidence type="ECO:0000256" key="2">
    <source>
        <dbReference type="ARBA" id="ARBA00023125"/>
    </source>
</evidence>
<dbReference type="GO" id="GO:0003677">
    <property type="term" value="F:DNA binding"/>
    <property type="evidence" value="ECO:0007669"/>
    <property type="project" value="UniProtKB-KW"/>
</dbReference>
<dbReference type="PANTHER" id="PTHR10126">
    <property type="entry name" value="TATA-BOX BINDING PROTEIN"/>
    <property type="match status" value="1"/>
</dbReference>
<reference evidence="4 5" key="1">
    <citation type="submission" date="2020-08" db="EMBL/GenBank/DDBJ databases">
        <authorList>
            <person name="Koutsovoulos G."/>
            <person name="Danchin GJ E."/>
        </authorList>
    </citation>
    <scope>NUCLEOTIDE SEQUENCE [LARGE SCALE GENOMIC DNA]</scope>
</reference>